<protein>
    <submittedName>
        <fullName evidence="2">Glyoxalase/Bleomycin resistance protein/Dioxygenase superfamily protein</fullName>
    </submittedName>
</protein>
<organism evidence="2 3">
    <name type="scientific">Pontivivens marinum</name>
    <dbReference type="NCBI Taxonomy" id="1690039"/>
    <lineage>
        <taxon>Bacteria</taxon>
        <taxon>Pseudomonadati</taxon>
        <taxon>Pseudomonadota</taxon>
        <taxon>Alphaproteobacteria</taxon>
        <taxon>Rhodobacterales</taxon>
        <taxon>Paracoccaceae</taxon>
        <taxon>Pontivivens</taxon>
    </lineage>
</organism>
<evidence type="ECO:0000313" key="3">
    <source>
        <dbReference type="Proteomes" id="UP000220034"/>
    </source>
</evidence>
<proteinExistence type="predicted"/>
<dbReference type="AlphaFoldDB" id="A0A2C9CTK0"/>
<dbReference type="InterPro" id="IPR004360">
    <property type="entry name" value="Glyas_Fos-R_dOase_dom"/>
</dbReference>
<evidence type="ECO:0000259" key="1">
    <source>
        <dbReference type="PROSITE" id="PS51819"/>
    </source>
</evidence>
<dbReference type="RefSeq" id="WP_097930197.1">
    <property type="nucleotide sequence ID" value="NZ_OCTN01000004.1"/>
</dbReference>
<dbReference type="Gene3D" id="3.10.180.10">
    <property type="entry name" value="2,3-Dihydroxybiphenyl 1,2-Dioxygenase, domain 1"/>
    <property type="match status" value="1"/>
</dbReference>
<dbReference type="InterPro" id="IPR029068">
    <property type="entry name" value="Glyas_Bleomycin-R_OHBP_Dase"/>
</dbReference>
<dbReference type="GO" id="GO:0051213">
    <property type="term" value="F:dioxygenase activity"/>
    <property type="evidence" value="ECO:0007669"/>
    <property type="project" value="UniProtKB-KW"/>
</dbReference>
<evidence type="ECO:0000313" key="2">
    <source>
        <dbReference type="EMBL" id="SOH94530.1"/>
    </source>
</evidence>
<dbReference type="InterPro" id="IPR037523">
    <property type="entry name" value="VOC_core"/>
</dbReference>
<feature type="domain" description="VOC" evidence="1">
    <location>
        <begin position="3"/>
        <end position="122"/>
    </location>
</feature>
<reference evidence="3" key="1">
    <citation type="submission" date="2017-09" db="EMBL/GenBank/DDBJ databases">
        <authorList>
            <person name="Varghese N."/>
            <person name="Submissions S."/>
        </authorList>
    </citation>
    <scope>NUCLEOTIDE SEQUENCE [LARGE SCALE GENOMIC DNA]</scope>
    <source>
        <strain evidence="3">C7</strain>
    </source>
</reference>
<dbReference type="SUPFAM" id="SSF54593">
    <property type="entry name" value="Glyoxalase/Bleomycin resistance protein/Dihydroxybiphenyl dioxygenase"/>
    <property type="match status" value="1"/>
</dbReference>
<dbReference type="Pfam" id="PF00903">
    <property type="entry name" value="Glyoxalase"/>
    <property type="match status" value="1"/>
</dbReference>
<dbReference type="EMBL" id="OCTN01000004">
    <property type="protein sequence ID" value="SOH94530.1"/>
    <property type="molecule type" value="Genomic_DNA"/>
</dbReference>
<dbReference type="OrthoDB" id="9791602at2"/>
<name>A0A2C9CTK0_9RHOB</name>
<accession>A0A2C9CTK0</accession>
<gene>
    <name evidence="2" type="ORF">SAMN06273572_104229</name>
</gene>
<dbReference type="PROSITE" id="PS51819">
    <property type="entry name" value="VOC"/>
    <property type="match status" value="1"/>
</dbReference>
<keyword evidence="2" id="KW-0223">Dioxygenase</keyword>
<sequence length="125" mass="14338">MVRLKQITPFVLVTDMGRARRFFEGVLGFSTTFHADNYAFIRRDAVALRLIEVEQSCDLHDPARQQHCYIDVDGIDALYEQMQPQLDKLPAGRVRAPFDTYYGQREFHVSDEDALLISFGQPVAT</sequence>
<keyword evidence="3" id="KW-1185">Reference proteome</keyword>
<keyword evidence="2" id="KW-0560">Oxidoreductase</keyword>
<dbReference type="Proteomes" id="UP000220034">
    <property type="component" value="Unassembled WGS sequence"/>
</dbReference>